<feature type="region of interest" description="Disordered" evidence="1">
    <location>
        <begin position="144"/>
        <end position="509"/>
    </location>
</feature>
<gene>
    <name evidence="3" type="ORF">GGR25_004207</name>
</gene>
<evidence type="ECO:0000256" key="1">
    <source>
        <dbReference type="SAM" id="MobiDB-lite"/>
    </source>
</evidence>
<feature type="compositionally biased region" description="Basic and acidic residues" evidence="1">
    <location>
        <begin position="227"/>
        <end position="312"/>
    </location>
</feature>
<feature type="region of interest" description="Disordered" evidence="1">
    <location>
        <begin position="105"/>
        <end position="127"/>
    </location>
</feature>
<dbReference type="EMBL" id="JACIDS010000005">
    <property type="protein sequence ID" value="MBB3933143.1"/>
    <property type="molecule type" value="Genomic_DNA"/>
</dbReference>
<protein>
    <submittedName>
        <fullName evidence="3">Uncharacterized protein</fullName>
    </submittedName>
</protein>
<dbReference type="AlphaFoldDB" id="A0A840AV90"/>
<keyword evidence="4" id="KW-1185">Reference proteome</keyword>
<sequence length="509" mass="55303">MNSFFDIFRWDRFVSSSAVEVLFWLLAGLSILGGAYGVITGVQLLASDEARGLIAIAGSIIGGVAGMVLARILCEAVVILFRVNDSLADIADRIAETAVQDEIDPVRTERRAAETARPSSGRQERREPLAVELAAIDHRVAAAEALDDRLPEPRLAEPRGWDQRGAEPRHPEARHPEARHGEPRRVEPRAIEPRPAEPRSWEVRAPEPRVAEPHRAEPRAADLPPQRGEDPRNGEVRRPAQRYAEPRRGEPHPPEPQPEPRHADARFEPRPSAESRGVENRGAEVRRYESRSGESRYGEGRARDAAPSDHADFVPPSRQESHPADHRPGSSRLPAERDPARAHEPPAATRPLPGGLRELPSPRPPETRDTSIQRPVAHEPRHPEPRPLPPAPAAKVSLPPADKAPPIQAEPAIHREEAPARDAIEAHEPHGGQDDRPAPAPQAVERSAAESPAAAVVAPEGPPEPAKPRGEGRGTEGKPREGRASRRGKSAHSQKSGPGQTPPKSGDAA</sequence>
<dbReference type="RefSeq" id="WP_183400786.1">
    <property type="nucleotide sequence ID" value="NZ_JACIDS010000005.1"/>
</dbReference>
<keyword evidence="2" id="KW-0472">Membrane</keyword>
<keyword evidence="2" id="KW-0812">Transmembrane</keyword>
<evidence type="ECO:0000313" key="4">
    <source>
        <dbReference type="Proteomes" id="UP000553963"/>
    </source>
</evidence>
<feature type="transmembrane region" description="Helical" evidence="2">
    <location>
        <begin position="21"/>
        <end position="46"/>
    </location>
</feature>
<name>A0A840AV90_9HYPH</name>
<reference evidence="3 4" key="1">
    <citation type="submission" date="2020-08" db="EMBL/GenBank/DDBJ databases">
        <title>Genomic Encyclopedia of Type Strains, Phase IV (KMG-IV): sequencing the most valuable type-strain genomes for metagenomic binning, comparative biology and taxonomic classification.</title>
        <authorList>
            <person name="Goeker M."/>
        </authorList>
    </citation>
    <scope>NUCLEOTIDE SEQUENCE [LARGE SCALE GENOMIC DNA]</scope>
    <source>
        <strain evidence="3 4">DSM 25966</strain>
    </source>
</reference>
<comment type="caution">
    <text evidence="3">The sequence shown here is derived from an EMBL/GenBank/DDBJ whole genome shotgun (WGS) entry which is preliminary data.</text>
</comment>
<keyword evidence="2" id="KW-1133">Transmembrane helix</keyword>
<dbReference type="InterPro" id="IPR025557">
    <property type="entry name" value="DUF4282"/>
</dbReference>
<feature type="compositionally biased region" description="Polar residues" evidence="1">
    <location>
        <begin position="493"/>
        <end position="503"/>
    </location>
</feature>
<feature type="compositionally biased region" description="Basic and acidic residues" evidence="1">
    <location>
        <begin position="319"/>
        <end position="344"/>
    </location>
</feature>
<feature type="compositionally biased region" description="Basic and acidic residues" evidence="1">
    <location>
        <begin position="412"/>
        <end position="437"/>
    </location>
</feature>
<feature type="compositionally biased region" description="Basic and acidic residues" evidence="1">
    <location>
        <begin position="466"/>
        <end position="484"/>
    </location>
</feature>
<evidence type="ECO:0000313" key="3">
    <source>
        <dbReference type="EMBL" id="MBB3933143.1"/>
    </source>
</evidence>
<feature type="compositionally biased region" description="Basic and acidic residues" evidence="1">
    <location>
        <begin position="365"/>
        <end position="385"/>
    </location>
</feature>
<feature type="compositionally biased region" description="Basic and acidic residues" evidence="1">
    <location>
        <begin position="105"/>
        <end position="114"/>
    </location>
</feature>
<evidence type="ECO:0000256" key="2">
    <source>
        <dbReference type="SAM" id="Phobius"/>
    </source>
</evidence>
<feature type="transmembrane region" description="Helical" evidence="2">
    <location>
        <begin position="52"/>
        <end position="74"/>
    </location>
</feature>
<feature type="compositionally biased region" description="Basic and acidic residues" evidence="1">
    <location>
        <begin position="144"/>
        <end position="220"/>
    </location>
</feature>
<dbReference type="Pfam" id="PF14110">
    <property type="entry name" value="DUF4282"/>
    <property type="match status" value="1"/>
</dbReference>
<feature type="compositionally biased region" description="Low complexity" evidence="1">
    <location>
        <begin position="443"/>
        <end position="459"/>
    </location>
</feature>
<organism evidence="3 4">
    <name type="scientific">Kaistia hirudinis</name>
    <dbReference type="NCBI Taxonomy" id="1293440"/>
    <lineage>
        <taxon>Bacteria</taxon>
        <taxon>Pseudomonadati</taxon>
        <taxon>Pseudomonadota</taxon>
        <taxon>Alphaproteobacteria</taxon>
        <taxon>Hyphomicrobiales</taxon>
        <taxon>Kaistiaceae</taxon>
        <taxon>Kaistia</taxon>
    </lineage>
</organism>
<dbReference type="Proteomes" id="UP000553963">
    <property type="component" value="Unassembled WGS sequence"/>
</dbReference>
<proteinExistence type="predicted"/>
<accession>A0A840AV90</accession>